<feature type="chain" id="PRO_5038874823" description="Phosphate-binding protein" evidence="6">
    <location>
        <begin position="23"/>
        <end position="369"/>
    </location>
</feature>
<name>A0A543NIC8_9ACTN</name>
<sequence>MLPSAYRTFSAVALAGTMVLLAGCGSDDAVRDSSAVPVPTDARCFSGNISGAGSSAQENAMQTWVAGYQTACEDTQVFYDSIGSGGGRSQFIDGAVSFAGSDTPLDPEENAEAAPRCEGSDAVNIPAYVVPIAVVFHLPGVDSLNLTPQTIARIFNQEITHWNDPAIAESNPDTDLPDMRIAPVSRSDDSGTTENFSAYLKEAAGESWPHDVNDKWPLPPVEAAQGNSGVAEAVENGRGTIGYVENSHVGSMSTVNVGVGEEFVGISPEAAARIVSDSPKREGGNKHDHALELDYGTTSAGTYPIVLVSYEIACLDYSDADQARRLTSFLSYVISDEGQAAASQEAGSAPLPDDIQSDLQSTLEAISGS</sequence>
<evidence type="ECO:0000256" key="6">
    <source>
        <dbReference type="SAM" id="SignalP"/>
    </source>
</evidence>
<feature type="binding site" evidence="5">
    <location>
        <position position="102"/>
    </location>
    <ligand>
        <name>phosphate</name>
        <dbReference type="ChEBI" id="CHEBI:43474"/>
    </ligand>
</feature>
<dbReference type="PIRSF" id="PIRSF002756">
    <property type="entry name" value="PstS"/>
    <property type="match status" value="1"/>
</dbReference>
<keyword evidence="3 4" id="KW-0592">Phosphate transport</keyword>
<gene>
    <name evidence="8" type="ORF">FHX37_1503</name>
</gene>
<dbReference type="NCBIfam" id="TIGR00975">
    <property type="entry name" value="3a0107s03"/>
    <property type="match status" value="1"/>
</dbReference>
<evidence type="ECO:0000256" key="3">
    <source>
        <dbReference type="ARBA" id="ARBA00022592"/>
    </source>
</evidence>
<comment type="similarity">
    <text evidence="1 4">Belongs to the PstS family.</text>
</comment>
<evidence type="ECO:0000256" key="2">
    <source>
        <dbReference type="ARBA" id="ARBA00022448"/>
    </source>
</evidence>
<feature type="domain" description="PBP" evidence="7">
    <location>
        <begin position="46"/>
        <end position="337"/>
    </location>
</feature>
<keyword evidence="9" id="KW-1185">Reference proteome</keyword>
<evidence type="ECO:0000313" key="8">
    <source>
        <dbReference type="EMBL" id="TQN31595.1"/>
    </source>
</evidence>
<keyword evidence="6" id="KW-0732">Signal</keyword>
<dbReference type="GO" id="GO:0042301">
    <property type="term" value="F:phosphate ion binding"/>
    <property type="evidence" value="ECO:0007669"/>
    <property type="project" value="InterPro"/>
</dbReference>
<proteinExistence type="inferred from homology"/>
<dbReference type="InterPro" id="IPR050962">
    <property type="entry name" value="Phosphate-bind_PstS"/>
</dbReference>
<evidence type="ECO:0000256" key="4">
    <source>
        <dbReference type="PIRNR" id="PIRNR002756"/>
    </source>
</evidence>
<feature type="binding site" evidence="5">
    <location>
        <begin position="190"/>
        <end position="192"/>
    </location>
    <ligand>
        <name>phosphate</name>
        <dbReference type="ChEBI" id="CHEBI:43474"/>
    </ligand>
</feature>
<evidence type="ECO:0000256" key="5">
    <source>
        <dbReference type="PIRSR" id="PIRSR002756-1"/>
    </source>
</evidence>
<dbReference type="GO" id="GO:0035435">
    <property type="term" value="P:phosphate ion transmembrane transport"/>
    <property type="evidence" value="ECO:0007669"/>
    <property type="project" value="InterPro"/>
</dbReference>
<dbReference type="PANTHER" id="PTHR42996:SF1">
    <property type="entry name" value="PHOSPHATE-BINDING PROTEIN PSTS"/>
    <property type="match status" value="1"/>
</dbReference>
<dbReference type="Proteomes" id="UP000317422">
    <property type="component" value="Unassembled WGS sequence"/>
</dbReference>
<organism evidence="8 9">
    <name type="scientific">Haloactinospora alba</name>
    <dbReference type="NCBI Taxonomy" id="405555"/>
    <lineage>
        <taxon>Bacteria</taxon>
        <taxon>Bacillati</taxon>
        <taxon>Actinomycetota</taxon>
        <taxon>Actinomycetes</taxon>
        <taxon>Streptosporangiales</taxon>
        <taxon>Nocardiopsidaceae</taxon>
        <taxon>Haloactinospora</taxon>
    </lineage>
</organism>
<dbReference type="SUPFAM" id="SSF53850">
    <property type="entry name" value="Periplasmic binding protein-like II"/>
    <property type="match status" value="1"/>
</dbReference>
<dbReference type="Gene3D" id="3.40.190.10">
    <property type="entry name" value="Periplasmic binding protein-like II"/>
    <property type="match status" value="2"/>
</dbReference>
<dbReference type="PANTHER" id="PTHR42996">
    <property type="entry name" value="PHOSPHATE-BINDING PROTEIN PSTS"/>
    <property type="match status" value="1"/>
</dbReference>
<reference evidence="8 9" key="1">
    <citation type="submission" date="2019-06" db="EMBL/GenBank/DDBJ databases">
        <title>Sequencing the genomes of 1000 actinobacteria strains.</title>
        <authorList>
            <person name="Klenk H.-P."/>
        </authorList>
    </citation>
    <scope>NUCLEOTIDE SEQUENCE [LARGE SCALE GENOMIC DNA]</scope>
    <source>
        <strain evidence="8 9">DSM 45015</strain>
    </source>
</reference>
<dbReference type="CDD" id="cd13565">
    <property type="entry name" value="PBP2_PstS"/>
    <property type="match status" value="1"/>
</dbReference>
<dbReference type="InterPro" id="IPR005673">
    <property type="entry name" value="ABC_phos-bd_PstS"/>
</dbReference>
<dbReference type="GO" id="GO:0043190">
    <property type="term" value="C:ATP-binding cassette (ABC) transporter complex"/>
    <property type="evidence" value="ECO:0007669"/>
    <property type="project" value="InterPro"/>
</dbReference>
<evidence type="ECO:0000259" key="7">
    <source>
        <dbReference type="Pfam" id="PF12849"/>
    </source>
</evidence>
<feature type="binding site" evidence="5">
    <location>
        <position position="84"/>
    </location>
    <ligand>
        <name>phosphate</name>
        <dbReference type="ChEBI" id="CHEBI:43474"/>
    </ligand>
</feature>
<comment type="caution">
    <text evidence="8">The sequence shown here is derived from an EMBL/GenBank/DDBJ whole genome shotgun (WGS) entry which is preliminary data.</text>
</comment>
<protein>
    <recommendedName>
        <fullName evidence="4">Phosphate-binding protein</fullName>
    </recommendedName>
</protein>
<evidence type="ECO:0000256" key="1">
    <source>
        <dbReference type="ARBA" id="ARBA00008725"/>
    </source>
</evidence>
<feature type="binding site" evidence="5">
    <location>
        <begin position="54"/>
        <end position="56"/>
    </location>
    <ligand>
        <name>phosphate</name>
        <dbReference type="ChEBI" id="CHEBI:43474"/>
    </ligand>
</feature>
<feature type="signal peptide" evidence="6">
    <location>
        <begin position="1"/>
        <end position="22"/>
    </location>
</feature>
<keyword evidence="2 4" id="KW-0813">Transport</keyword>
<evidence type="ECO:0000313" key="9">
    <source>
        <dbReference type="Proteomes" id="UP000317422"/>
    </source>
</evidence>
<accession>A0A543NIC8</accession>
<dbReference type="PROSITE" id="PS51257">
    <property type="entry name" value="PROKAR_LIPOPROTEIN"/>
    <property type="match status" value="1"/>
</dbReference>
<dbReference type="Pfam" id="PF12849">
    <property type="entry name" value="PBP_like_2"/>
    <property type="match status" value="1"/>
</dbReference>
<dbReference type="InterPro" id="IPR024370">
    <property type="entry name" value="PBP_domain"/>
</dbReference>
<dbReference type="EMBL" id="VFQC01000001">
    <property type="protein sequence ID" value="TQN31595.1"/>
    <property type="molecule type" value="Genomic_DNA"/>
</dbReference>
<dbReference type="AlphaFoldDB" id="A0A543NIC8"/>